<sequence length="147" mass="16214">MCPGLQPPPGPENEQGYTACDVCAHVSRCLRSWISVSRRVCTSAYCQPKFASEVYSVVSPCPQRRMFTLRENSRRCTCPQNNDNANLLGAFGTNTIGGSDICQSNQSQPRGEHQRPIVHPIEPSMSHNQKPVSGTAYATPPYLYHTS</sequence>
<protein>
    <submittedName>
        <fullName evidence="2">Uncharacterized protein</fullName>
    </submittedName>
</protein>
<feature type="compositionally biased region" description="Polar residues" evidence="1">
    <location>
        <begin position="99"/>
        <end position="109"/>
    </location>
</feature>
<name>Q0UAR0_PHANO</name>
<evidence type="ECO:0000256" key="1">
    <source>
        <dbReference type="SAM" id="MobiDB-lite"/>
    </source>
</evidence>
<organism evidence="2 3">
    <name type="scientific">Phaeosphaeria nodorum (strain SN15 / ATCC MYA-4574 / FGSC 10173)</name>
    <name type="common">Glume blotch fungus</name>
    <name type="synonym">Parastagonospora nodorum</name>
    <dbReference type="NCBI Taxonomy" id="321614"/>
    <lineage>
        <taxon>Eukaryota</taxon>
        <taxon>Fungi</taxon>
        <taxon>Dikarya</taxon>
        <taxon>Ascomycota</taxon>
        <taxon>Pezizomycotina</taxon>
        <taxon>Dothideomycetes</taxon>
        <taxon>Pleosporomycetidae</taxon>
        <taxon>Pleosporales</taxon>
        <taxon>Pleosporineae</taxon>
        <taxon>Phaeosphaeriaceae</taxon>
        <taxon>Parastagonospora</taxon>
    </lineage>
</organism>
<dbReference type="EMBL" id="CH445342">
    <property type="protein sequence ID" value="EAT81653.1"/>
    <property type="molecule type" value="Genomic_DNA"/>
</dbReference>
<proteinExistence type="predicted"/>
<dbReference type="HOGENOM" id="CLU_1768767_0_0_1"/>
<dbReference type="RefSeq" id="XP_001801403.1">
    <property type="nucleotide sequence ID" value="XM_001801351.1"/>
</dbReference>
<reference evidence="3" key="1">
    <citation type="journal article" date="2007" name="Plant Cell">
        <title>Dothideomycete-plant interactions illuminated by genome sequencing and EST analysis of the wheat pathogen Stagonospora nodorum.</title>
        <authorList>
            <person name="Hane J.K."/>
            <person name="Lowe R.G."/>
            <person name="Solomon P.S."/>
            <person name="Tan K.C."/>
            <person name="Schoch C.L."/>
            <person name="Spatafora J.W."/>
            <person name="Crous P.W."/>
            <person name="Kodira C."/>
            <person name="Birren B.W."/>
            <person name="Galagan J.E."/>
            <person name="Torriani S.F."/>
            <person name="McDonald B.A."/>
            <person name="Oliver R.P."/>
        </authorList>
    </citation>
    <scope>NUCLEOTIDE SEQUENCE [LARGE SCALE GENOMIC DNA]</scope>
    <source>
        <strain evidence="3">SN15 / ATCC MYA-4574 / FGSC 10173</strain>
    </source>
</reference>
<accession>Q0UAR0</accession>
<dbReference type="GeneID" id="5978311"/>
<dbReference type="AlphaFoldDB" id="Q0UAR0"/>
<gene>
    <name evidence="2" type="ORF">SNOG_11154</name>
</gene>
<dbReference type="Proteomes" id="UP000001055">
    <property type="component" value="Unassembled WGS sequence"/>
</dbReference>
<feature type="region of interest" description="Disordered" evidence="1">
    <location>
        <begin position="99"/>
        <end position="147"/>
    </location>
</feature>
<evidence type="ECO:0000313" key="3">
    <source>
        <dbReference type="Proteomes" id="UP000001055"/>
    </source>
</evidence>
<dbReference type="KEGG" id="pno:SNOG_11154"/>
<evidence type="ECO:0000313" key="2">
    <source>
        <dbReference type="EMBL" id="EAT81653.1"/>
    </source>
</evidence>
<dbReference type="InParanoid" id="Q0UAR0"/>